<dbReference type="SUPFAM" id="SSF51905">
    <property type="entry name" value="FAD/NAD(P)-binding domain"/>
    <property type="match status" value="2"/>
</dbReference>
<protein>
    <submittedName>
        <fullName evidence="8">Cyclohexanone monooxygenase</fullName>
    </submittedName>
</protein>
<evidence type="ECO:0000256" key="5">
    <source>
        <dbReference type="ARBA" id="ARBA00022857"/>
    </source>
</evidence>
<evidence type="ECO:0000256" key="4">
    <source>
        <dbReference type="ARBA" id="ARBA00022827"/>
    </source>
</evidence>
<dbReference type="PANTHER" id="PTHR43098">
    <property type="entry name" value="L-ORNITHINE N(5)-MONOOXYGENASE-RELATED"/>
    <property type="match status" value="1"/>
</dbReference>
<sequence>MGDRGWIDYDVLVIGAGFAGLHMLSELKKAGFRCRAYETGSGVGGTWFWNRYPGARCDIESVDYCFLHDRTLHHDWVWSERFATQPEILRYAEHFADRAGLLPLITFDTRIVAADFDTSSSVWSVRTEHGDEVRSRFLVTAVGCMSAPQTPEIPGLSRFRGERFHTARWPREPVDLAGKRVGVIGTGSSGIQVIPEIAGKAAEVVVFQRTPNFSVPAGNRPLTEAERAAEPAKYDERVTLASTTRFGHVVPGTGQPILNTGHDDRLAVLEDRWALGGTSIVAAFTDTGRDLRANALLADFVRDKIRATVTDPETAERLVPKGYPIGTKRLCVSDGYFAAFNQDHVRLVDLRTEPIEEITADGVRTTGDTFPLDVLVFATGFDAFTGALTRMNITGRDGVSLAEQWEKGPKTYLGLAMAGFPNLFTITGPGSTTVLSNVLRAIEHHVGWIRDLLLTLRSTDRLVAEAEPAAQEDWAAQVAAAANRTLYHHADSYYLGANIDGKARVFMPYAGGLDVYRRICDSVASEGYRGFTLSRETLPGPGTR</sequence>
<organism evidence="8 9">
    <name type="scientific">Amycolatopsis oliviviridis</name>
    <dbReference type="NCBI Taxonomy" id="1471590"/>
    <lineage>
        <taxon>Bacteria</taxon>
        <taxon>Bacillati</taxon>
        <taxon>Actinomycetota</taxon>
        <taxon>Actinomycetes</taxon>
        <taxon>Pseudonocardiales</taxon>
        <taxon>Pseudonocardiaceae</taxon>
        <taxon>Amycolatopsis</taxon>
    </lineage>
</organism>
<dbReference type="Proteomes" id="UP000635387">
    <property type="component" value="Unassembled WGS sequence"/>
</dbReference>
<evidence type="ECO:0000313" key="8">
    <source>
        <dbReference type="EMBL" id="GHH28796.1"/>
    </source>
</evidence>
<evidence type="ECO:0000313" key="9">
    <source>
        <dbReference type="Proteomes" id="UP000635387"/>
    </source>
</evidence>
<dbReference type="InterPro" id="IPR050775">
    <property type="entry name" value="FAD-binding_Monooxygenases"/>
</dbReference>
<comment type="cofactor">
    <cofactor evidence="1">
        <name>FAD</name>
        <dbReference type="ChEBI" id="CHEBI:57692"/>
    </cofactor>
</comment>
<dbReference type="PANTHER" id="PTHR43098:SF3">
    <property type="entry name" value="L-ORNITHINE N(5)-MONOOXYGENASE-RELATED"/>
    <property type="match status" value="1"/>
</dbReference>
<comment type="caution">
    <text evidence="8">The sequence shown here is derived from an EMBL/GenBank/DDBJ whole genome shotgun (WGS) entry which is preliminary data.</text>
</comment>
<keyword evidence="5" id="KW-0521">NADP</keyword>
<dbReference type="EMBL" id="BNAY01000007">
    <property type="protein sequence ID" value="GHH28796.1"/>
    <property type="molecule type" value="Genomic_DNA"/>
</dbReference>
<dbReference type="InterPro" id="IPR020946">
    <property type="entry name" value="Flavin_mOase-like"/>
</dbReference>
<keyword evidence="6" id="KW-0560">Oxidoreductase</keyword>
<evidence type="ECO:0000256" key="6">
    <source>
        <dbReference type="ARBA" id="ARBA00023002"/>
    </source>
</evidence>
<comment type="similarity">
    <text evidence="2">Belongs to the FAD-binding monooxygenase family.</text>
</comment>
<evidence type="ECO:0000256" key="1">
    <source>
        <dbReference type="ARBA" id="ARBA00001974"/>
    </source>
</evidence>
<reference evidence="9" key="1">
    <citation type="journal article" date="2019" name="Int. J. Syst. Evol. Microbiol.">
        <title>The Global Catalogue of Microorganisms (GCM) 10K type strain sequencing project: providing services to taxonomists for standard genome sequencing and annotation.</title>
        <authorList>
            <consortium name="The Broad Institute Genomics Platform"/>
            <consortium name="The Broad Institute Genome Sequencing Center for Infectious Disease"/>
            <person name="Wu L."/>
            <person name="Ma J."/>
        </authorList>
    </citation>
    <scope>NUCLEOTIDE SEQUENCE [LARGE SCALE GENOMIC DNA]</scope>
    <source>
        <strain evidence="9">CGMCC 4.7683</strain>
    </source>
</reference>
<proteinExistence type="inferred from homology"/>
<accession>A0ABQ3LXL5</accession>
<keyword evidence="7 8" id="KW-0503">Monooxygenase</keyword>
<gene>
    <name evidence="8" type="ORF">GCM10017790_60190</name>
</gene>
<dbReference type="GO" id="GO:0004497">
    <property type="term" value="F:monooxygenase activity"/>
    <property type="evidence" value="ECO:0007669"/>
    <property type="project" value="UniProtKB-KW"/>
</dbReference>
<evidence type="ECO:0000256" key="3">
    <source>
        <dbReference type="ARBA" id="ARBA00022630"/>
    </source>
</evidence>
<dbReference type="InterPro" id="IPR036188">
    <property type="entry name" value="FAD/NAD-bd_sf"/>
</dbReference>
<evidence type="ECO:0000256" key="7">
    <source>
        <dbReference type="ARBA" id="ARBA00023033"/>
    </source>
</evidence>
<dbReference type="Pfam" id="PF00743">
    <property type="entry name" value="FMO-like"/>
    <property type="match status" value="1"/>
</dbReference>
<evidence type="ECO:0000256" key="2">
    <source>
        <dbReference type="ARBA" id="ARBA00010139"/>
    </source>
</evidence>
<dbReference type="RefSeq" id="WP_229908011.1">
    <property type="nucleotide sequence ID" value="NZ_BNAY01000007.1"/>
</dbReference>
<keyword evidence="3" id="KW-0285">Flavoprotein</keyword>
<name>A0ABQ3LXL5_9PSEU</name>
<keyword evidence="9" id="KW-1185">Reference proteome</keyword>
<dbReference type="Gene3D" id="3.50.50.60">
    <property type="entry name" value="FAD/NAD(P)-binding domain"/>
    <property type="match status" value="2"/>
</dbReference>
<keyword evidence="4" id="KW-0274">FAD</keyword>